<reference evidence="1 2" key="1">
    <citation type="journal article" date="2019" name="Int. J. Syst. Evol. Microbiol.">
        <title>The Global Catalogue of Microorganisms (GCM) 10K type strain sequencing project: providing services to taxonomists for standard genome sequencing and annotation.</title>
        <authorList>
            <consortium name="The Broad Institute Genomics Platform"/>
            <consortium name="The Broad Institute Genome Sequencing Center for Infectious Disease"/>
            <person name="Wu L."/>
            <person name="Ma J."/>
        </authorList>
    </citation>
    <scope>NUCLEOTIDE SEQUENCE [LARGE SCALE GENOMIC DNA]</scope>
    <source>
        <strain evidence="1 2">JCM 12774</strain>
    </source>
</reference>
<keyword evidence="2" id="KW-1185">Reference proteome</keyword>
<evidence type="ECO:0000313" key="1">
    <source>
        <dbReference type="EMBL" id="GAA0405139.1"/>
    </source>
</evidence>
<dbReference type="PROSITE" id="PS51257">
    <property type="entry name" value="PROKAR_LIPOPROTEIN"/>
    <property type="match status" value="1"/>
</dbReference>
<proteinExistence type="predicted"/>
<accession>A0ABN0YR95</accession>
<comment type="caution">
    <text evidence="1">The sequence shown here is derived from an EMBL/GenBank/DDBJ whole genome shotgun (WGS) entry which is preliminary data.</text>
</comment>
<dbReference type="Proteomes" id="UP001500340">
    <property type="component" value="Unassembled WGS sequence"/>
</dbReference>
<organism evidence="1 2">
    <name type="scientific">Paenibacillus motobuensis</name>
    <dbReference type="NCBI Taxonomy" id="295324"/>
    <lineage>
        <taxon>Bacteria</taxon>
        <taxon>Bacillati</taxon>
        <taxon>Bacillota</taxon>
        <taxon>Bacilli</taxon>
        <taxon>Bacillales</taxon>
        <taxon>Paenibacillaceae</taxon>
        <taxon>Paenibacillus</taxon>
    </lineage>
</organism>
<sequence>MRRILAICIGFVLITMIVSCSPREMTWEEKTRKLMSEHNVEIDEIWHYELKQNHILVFYEQGGWLFVGFIDAQKDSWDWKGRTTPIDIEKGGYIFTDEYNVPFYITVLLTTHESVNEVKVKGKRAKLVQIHPENKIWVAYPDEPVVNETYFEMK</sequence>
<protein>
    <recommendedName>
        <fullName evidence="3">Lipoprotein</fullName>
    </recommendedName>
</protein>
<dbReference type="EMBL" id="BAAACX010000018">
    <property type="protein sequence ID" value="GAA0405139.1"/>
    <property type="molecule type" value="Genomic_DNA"/>
</dbReference>
<evidence type="ECO:0000313" key="2">
    <source>
        <dbReference type="Proteomes" id="UP001500340"/>
    </source>
</evidence>
<name>A0ABN0YR95_9BACL</name>
<dbReference type="RefSeq" id="WP_343864050.1">
    <property type="nucleotide sequence ID" value="NZ_BAAACX010000018.1"/>
</dbReference>
<evidence type="ECO:0008006" key="3">
    <source>
        <dbReference type="Google" id="ProtNLM"/>
    </source>
</evidence>
<gene>
    <name evidence="1" type="ORF">GCM10008933_39300</name>
</gene>